<proteinExistence type="predicted"/>
<feature type="compositionally biased region" description="Gly residues" evidence="1">
    <location>
        <begin position="463"/>
        <end position="496"/>
    </location>
</feature>
<gene>
    <name evidence="2" type="ORF">F5X68DRAFT_199163</name>
</gene>
<dbReference type="Proteomes" id="UP000770015">
    <property type="component" value="Unassembled WGS sequence"/>
</dbReference>
<accession>A0A9P9AEI4</accession>
<evidence type="ECO:0000256" key="1">
    <source>
        <dbReference type="SAM" id="MobiDB-lite"/>
    </source>
</evidence>
<evidence type="ECO:0000313" key="3">
    <source>
        <dbReference type="Proteomes" id="UP000770015"/>
    </source>
</evidence>
<sequence length="496" mass="56734">MMHSTAVYESPWARDKRYVSLHQPAVDHLRVAEIFLKLLPFLPSDKNGEVTDEALAYSEWRYISYLRFLDVQGAAPCDYPPPWDVALIWYLHLLSPTRFQRHIWNSRSMQDGTFYGLEHRHFPFSVLVQSEWLPEKTVRAWDRWSSLSTGSRPGPNLSYQLWPSPPWEPDEVPRRRSGIFSSIFRRDKVPQPPPLQQSQLEFNRSVIMQDWNRCSLGTVNDLPATWDIKSYTEFRTWRRFERCRIQSQHEAFRQQCELTPWPSIDDLRADLNRQIPFWKVLTEVSTTQPLFVQGIEDAIDDYTSFIGLFHGNMVRRLQYISKFDPKPPVPKSSTTAPGSRFIALAPPTLEVDLLWHTHRMFPAKYWLWSSGQAGWLVEHQVQTKDAAAYALKRTRQEWERRLKASCPGRNSLHQWLHDYVPDAARYAAEDCETTDLKHIILGHHAWRNRKYNPYRDTWDSSGTTGGGGSGDGGGSSGGGGCGGGDGGGGGGGGGGE</sequence>
<organism evidence="2 3">
    <name type="scientific">Plectosphaerella plurivora</name>
    <dbReference type="NCBI Taxonomy" id="936078"/>
    <lineage>
        <taxon>Eukaryota</taxon>
        <taxon>Fungi</taxon>
        <taxon>Dikarya</taxon>
        <taxon>Ascomycota</taxon>
        <taxon>Pezizomycotina</taxon>
        <taxon>Sordariomycetes</taxon>
        <taxon>Hypocreomycetidae</taxon>
        <taxon>Glomerellales</taxon>
        <taxon>Plectosphaerellaceae</taxon>
        <taxon>Plectosphaerella</taxon>
    </lineage>
</organism>
<name>A0A9P9AEI4_9PEZI</name>
<reference evidence="2" key="1">
    <citation type="journal article" date="2021" name="Nat. Commun.">
        <title>Genetic determinants of endophytism in the Arabidopsis root mycobiome.</title>
        <authorList>
            <person name="Mesny F."/>
            <person name="Miyauchi S."/>
            <person name="Thiergart T."/>
            <person name="Pickel B."/>
            <person name="Atanasova L."/>
            <person name="Karlsson M."/>
            <person name="Huettel B."/>
            <person name="Barry K.W."/>
            <person name="Haridas S."/>
            <person name="Chen C."/>
            <person name="Bauer D."/>
            <person name="Andreopoulos W."/>
            <person name="Pangilinan J."/>
            <person name="LaButti K."/>
            <person name="Riley R."/>
            <person name="Lipzen A."/>
            <person name="Clum A."/>
            <person name="Drula E."/>
            <person name="Henrissat B."/>
            <person name="Kohler A."/>
            <person name="Grigoriev I.V."/>
            <person name="Martin F.M."/>
            <person name="Hacquard S."/>
        </authorList>
    </citation>
    <scope>NUCLEOTIDE SEQUENCE</scope>
    <source>
        <strain evidence="2">MPI-SDFR-AT-0117</strain>
    </source>
</reference>
<dbReference type="EMBL" id="JAGSXJ010000003">
    <property type="protein sequence ID" value="KAH6693458.1"/>
    <property type="molecule type" value="Genomic_DNA"/>
</dbReference>
<keyword evidence="3" id="KW-1185">Reference proteome</keyword>
<protein>
    <submittedName>
        <fullName evidence="2">Uncharacterized protein</fullName>
    </submittedName>
</protein>
<feature type="region of interest" description="Disordered" evidence="1">
    <location>
        <begin position="462"/>
        <end position="496"/>
    </location>
</feature>
<evidence type="ECO:0000313" key="2">
    <source>
        <dbReference type="EMBL" id="KAH6693458.1"/>
    </source>
</evidence>
<dbReference type="AlphaFoldDB" id="A0A9P9AEI4"/>
<dbReference type="OrthoDB" id="2684236at2759"/>
<comment type="caution">
    <text evidence="2">The sequence shown here is derived from an EMBL/GenBank/DDBJ whole genome shotgun (WGS) entry which is preliminary data.</text>
</comment>